<dbReference type="Proteomes" id="UP001239111">
    <property type="component" value="Chromosome 4"/>
</dbReference>
<gene>
    <name evidence="1" type="ORF">QAD02_009578</name>
</gene>
<comment type="caution">
    <text evidence="1">The sequence shown here is derived from an EMBL/GenBank/DDBJ whole genome shotgun (WGS) entry which is preliminary data.</text>
</comment>
<keyword evidence="2" id="KW-1185">Reference proteome</keyword>
<organism evidence="1 2">
    <name type="scientific">Eretmocerus hayati</name>
    <dbReference type="NCBI Taxonomy" id="131215"/>
    <lineage>
        <taxon>Eukaryota</taxon>
        <taxon>Metazoa</taxon>
        <taxon>Ecdysozoa</taxon>
        <taxon>Arthropoda</taxon>
        <taxon>Hexapoda</taxon>
        <taxon>Insecta</taxon>
        <taxon>Pterygota</taxon>
        <taxon>Neoptera</taxon>
        <taxon>Endopterygota</taxon>
        <taxon>Hymenoptera</taxon>
        <taxon>Apocrita</taxon>
        <taxon>Proctotrupomorpha</taxon>
        <taxon>Chalcidoidea</taxon>
        <taxon>Aphelinidae</taxon>
        <taxon>Aphelininae</taxon>
        <taxon>Eretmocerus</taxon>
    </lineage>
</organism>
<accession>A0ACC2N9S1</accession>
<reference evidence="1" key="1">
    <citation type="submission" date="2023-04" db="EMBL/GenBank/DDBJ databases">
        <title>A chromosome-level genome assembly of the parasitoid wasp Eretmocerus hayati.</title>
        <authorList>
            <person name="Zhong Y."/>
            <person name="Liu S."/>
            <person name="Liu Y."/>
        </authorList>
    </citation>
    <scope>NUCLEOTIDE SEQUENCE</scope>
    <source>
        <strain evidence="1">ZJU_SS_LIU_2023</strain>
    </source>
</reference>
<proteinExistence type="predicted"/>
<dbReference type="EMBL" id="CM056744">
    <property type="protein sequence ID" value="KAJ8667915.1"/>
    <property type="molecule type" value="Genomic_DNA"/>
</dbReference>
<evidence type="ECO:0000313" key="2">
    <source>
        <dbReference type="Proteomes" id="UP001239111"/>
    </source>
</evidence>
<protein>
    <submittedName>
        <fullName evidence="1">Uncharacterized protein</fullName>
    </submittedName>
</protein>
<evidence type="ECO:0000313" key="1">
    <source>
        <dbReference type="EMBL" id="KAJ8667915.1"/>
    </source>
</evidence>
<name>A0ACC2N9S1_9HYME</name>
<sequence length="1743" mass="198351">MTQLGFKLSTFDRLKKIDCYEVLKAACTRLKGKDQPSGKPFVPVHTYVLNPKSITMGQLYGEYDLDTHEWTDGILSTLIRSGTNVTDDHKRWYVFDGPVDAVWIENMNTVLDDNKKLCLSSGEIMRLTPYQTMMFEVADLRVASPATVSRCGMVYMEPAGLGIEPFIDCWVKKLPKHIIQYSELVSKLAYFYVLPALEFLRDNLKEIVTSIDSGLVQSYINIMNYQIGSIKIQEGEIFPAHLFEPWSAFALVWSIGATCDSESRYLFSEWLRDLQKSGDCDMPFPPDGLVHDYRLHIGVGNQEVSPSVTDTQEVHLDQESDEQINRTKWMKWLDFIPDVMINPEKKFSDIEIPTVDMARSAALIDFLMTSECNVLCIGPTGSGKTLTISAKLSRDMPKKYICDFIIFSARTSANQTQDLIDSKLDKRRRGVYGPPLSKKQIFFIDDLNMPALETYGAQPPIELLRQFMDFRGWYDRKEIGDFRAIEDVNFICAMAPPSGGRNPVTERLLRHFHFIAFPEMEDQTKIRIFGKILKSWTSRTSSLVEFSESIVAASLRVFSTICKELLPTPDKSHYTFNVRDLGKVFQGMLMSDPSKIPSIHELVLLWYHENFRVFSDRLTNADDRGWFQHLLEQTLNEELNYDINKSLPEGTLFYGDFCNPEGRYERITNLRRMENTLLDLLEDYNGATTVPMNLVLFEDAMSHICRITRILRQSPGNALLLGMGGSGRQSLTKLSAHIAEYTCFRIELSKAYSNRDWRDDIKDILLKTGLQNKSTVFLFSDTQIKSDLFLEDINNILNSGDVPNIYQSDELDRIFQAMRGFVQEAGLQINTSNLLAMFQKVLRNNLHVVLTMSPVGELFRARIRQFPALVSLCTIDWFDPWPDSALQSVAFHFLQDVKDKAITDAVLKSIVKTCQFMHSSVIEASRRYLKELNRHNYVTPTSYLELLSSYGDLLEKKRNEFNTGIARLSTGLEKLAATEIEVKDMQILLEKMKPDLEKAAIVAAQMIVQISRDTEEAEKARAEAADQEREASKMKKKNQGIRDEAEADLSTARPMLQAAEASLKALNKGDITEVKAMKRPPVGVVLVMEAICIIKKVKPKKIAGERPGEKLNDYWTPATQLLADAGQFLSSLENYNKDELTEDMIKKLSEYIENPNFQPKKVMKISRACHSLCLWVHAMYNYYFVMQRVAPKMAALEQAERELVMTEAVLAAANAKLEQVQQGLDKLEETFRAEEKRKADLEAQRQLCVDRMSRAVTLVSGLAGEQVRWLATVADYKVALTNVIGDILLSSGAIAYLTPFVDTYRARLLSLWYEVIGEGVPHTEGCSPVSVLGDPVLIRGWHVDGLPRDSLSVENAVLVANSKRWPLFIDPQGQANRWIRNMGKSGGVSTVRMTDKDLLRVVENCVRFGRTCLIENVGLELEAALDPVLMRSLFRQAGQLSIKIGDNIVPYSFDFRLYLTTKLPNPHYTPESAVKVLLVNFTLTASGLVDQMLSLVVMQERPDLEEIRSALIVSNAQMKRELKEIEDRILFRLSQSEGSAVDDIDLINTLEASRVKSEEIKIKVESAETTQVDIDAARSLYIPVAERAQILFFCCLDLQQIDPMYQYSLEWFITIFINSMNSTEKDDDVSVRVKTVNDFFTFALYTNVCRSLFEKNKLHFAFLLCIRIQMKDDLIDADEWRFLLAGAIPPKEESNPAPEWLSQRCWSEIQSMQVLPKFKTFVSSFKSLLHKFKKIFDSNQPET</sequence>